<accession>A0A1D3CYW4</accession>
<dbReference type="InParanoid" id="A0A1D3CYW4"/>
<sequence>MWLLCFEGVVRSAAECGKWLGGSIFSFSASPVKGESAGGPWGPLVQQQQLRLLIAAELRQQVRTEGREDAATAAAAAPLDSLQRVLQQLPLGEAAARLGVHRSTIARWGRLWSQKQQQPSTSDAVAASSGIANGVVVTAASAGAAGSAE</sequence>
<dbReference type="EMBL" id="JROU02001477">
    <property type="protein sequence ID" value="OEH76390.1"/>
    <property type="molecule type" value="Genomic_DNA"/>
</dbReference>
<comment type="caution">
    <text evidence="1">The sequence shown here is derived from an EMBL/GenBank/DDBJ whole genome shotgun (WGS) entry which is preliminary data.</text>
</comment>
<organism evidence="1 2">
    <name type="scientific">Cyclospora cayetanensis</name>
    <dbReference type="NCBI Taxonomy" id="88456"/>
    <lineage>
        <taxon>Eukaryota</taxon>
        <taxon>Sar</taxon>
        <taxon>Alveolata</taxon>
        <taxon>Apicomplexa</taxon>
        <taxon>Conoidasida</taxon>
        <taxon>Coccidia</taxon>
        <taxon>Eucoccidiorida</taxon>
        <taxon>Eimeriorina</taxon>
        <taxon>Eimeriidae</taxon>
        <taxon>Cyclospora</taxon>
    </lineage>
</organism>
<protein>
    <submittedName>
        <fullName evidence="1">Uncharacterized protein</fullName>
    </submittedName>
</protein>
<reference evidence="1 2" key="1">
    <citation type="journal article" date="2016" name="BMC Genomics">
        <title>Comparative genomics reveals Cyclospora cayetanensis possesses coccidia-like metabolism and invasion components but unique surface antigens.</title>
        <authorList>
            <person name="Liu S."/>
            <person name="Wang L."/>
            <person name="Zheng H."/>
            <person name="Xu Z."/>
            <person name="Roellig D.M."/>
            <person name="Li N."/>
            <person name="Frace M.A."/>
            <person name="Tang K."/>
            <person name="Arrowood M.J."/>
            <person name="Moss D.M."/>
            <person name="Zhang L."/>
            <person name="Feng Y."/>
            <person name="Xiao L."/>
        </authorList>
    </citation>
    <scope>NUCLEOTIDE SEQUENCE [LARGE SCALE GENOMIC DNA]</scope>
    <source>
        <strain evidence="1 2">CHN_HEN01</strain>
    </source>
</reference>
<dbReference type="AlphaFoldDB" id="A0A1D3CYW4"/>
<proteinExistence type="predicted"/>
<name>A0A1D3CYW4_9EIME</name>
<evidence type="ECO:0000313" key="1">
    <source>
        <dbReference type="EMBL" id="OEH76390.1"/>
    </source>
</evidence>
<gene>
    <name evidence="1" type="ORF">cyc_01252</name>
</gene>
<dbReference type="VEuPathDB" id="ToxoDB:cyc_01252"/>
<dbReference type="Proteomes" id="UP000095192">
    <property type="component" value="Unassembled WGS sequence"/>
</dbReference>
<evidence type="ECO:0000313" key="2">
    <source>
        <dbReference type="Proteomes" id="UP000095192"/>
    </source>
</evidence>
<keyword evidence="2" id="KW-1185">Reference proteome</keyword>